<dbReference type="InterPro" id="IPR036424">
    <property type="entry name" value="UPP_synth-like_sf"/>
</dbReference>
<comment type="caution">
    <text evidence="3">The sequence shown here is derived from an EMBL/GenBank/DDBJ whole genome shotgun (WGS) entry which is preliminary data.</text>
</comment>
<dbReference type="GO" id="GO:0008360">
    <property type="term" value="P:regulation of cell shape"/>
    <property type="evidence" value="ECO:0007669"/>
    <property type="project" value="UniProtKB-KW"/>
</dbReference>
<comment type="function">
    <text evidence="2">Catalyzes the sequential condensation of isopentenyl diphosphate (IPP) with (2E,6E)-farnesyl diphosphate (E,E-FPP) to yield (2Z,6Z,10Z,14Z,18Z,22Z,26Z,30Z,34E,38E)-undecaprenyl diphosphate (di-trans,octa-cis-UPP). UPP is the precursor of glycosyl carrier lipid in the biosynthesis of bacterial cell wall polysaccharide components such as peptidoglycan and lipopolysaccharide.</text>
</comment>
<feature type="binding site" evidence="2">
    <location>
        <position position="22"/>
    </location>
    <ligand>
        <name>Mg(2+)</name>
        <dbReference type="ChEBI" id="CHEBI:18420"/>
    </ligand>
</feature>
<dbReference type="EC" id="2.5.1.31" evidence="2"/>
<dbReference type="GO" id="GO:0071555">
    <property type="term" value="P:cell wall organization"/>
    <property type="evidence" value="ECO:0007669"/>
    <property type="project" value="UniProtKB-KW"/>
</dbReference>
<feature type="binding site" evidence="2">
    <location>
        <position position="71"/>
    </location>
    <ligand>
        <name>substrate</name>
    </ligand>
</feature>
<comment type="subunit">
    <text evidence="2">Homodimer.</text>
</comment>
<evidence type="ECO:0000256" key="2">
    <source>
        <dbReference type="HAMAP-Rule" id="MF_01139"/>
    </source>
</evidence>
<keyword evidence="2" id="KW-0479">Metal-binding</keyword>
<dbReference type="GO" id="GO:0000287">
    <property type="term" value="F:magnesium ion binding"/>
    <property type="evidence" value="ECO:0007669"/>
    <property type="project" value="UniProtKB-UniRule"/>
</dbReference>
<feature type="binding site" evidence="2">
    <location>
        <begin position="196"/>
        <end position="198"/>
    </location>
    <ligand>
        <name>substrate</name>
    </ligand>
</feature>
<comment type="similarity">
    <text evidence="2">Belongs to the UPP synthase family.</text>
</comment>
<feature type="binding site" evidence="2">
    <location>
        <position position="190"/>
    </location>
    <ligand>
        <name>substrate</name>
    </ligand>
</feature>
<protein>
    <recommendedName>
        <fullName evidence="2">Ditrans,polycis-undecaprenyl-diphosphate synthase ((2E,6E)-farnesyl-diphosphate specific)</fullName>
        <ecNumber evidence="2">2.5.1.31</ecNumber>
    </recommendedName>
    <alternativeName>
        <fullName evidence="2">Ditrans,polycis-undecaprenylcistransferase</fullName>
    </alternativeName>
    <alternativeName>
        <fullName evidence="2">Undecaprenyl diphosphate synthase</fullName>
        <shortName evidence="2">UDS</shortName>
    </alternativeName>
    <alternativeName>
        <fullName evidence="2">Undecaprenyl pyrophosphate synthase</fullName>
        <shortName evidence="2">UPP synthase</shortName>
    </alternativeName>
</protein>
<dbReference type="RefSeq" id="WP_120355594.1">
    <property type="nucleotide sequence ID" value="NZ_RAQO01000008.1"/>
</dbReference>
<gene>
    <name evidence="2 3" type="primary">uppS</name>
    <name evidence="3" type="ORF">DBZ36_14050</name>
</gene>
<dbReference type="OrthoDB" id="4191603at2"/>
<keyword evidence="1 2" id="KW-0808">Transferase</keyword>
<keyword evidence="2" id="KW-0133">Cell shape</keyword>
<dbReference type="PANTHER" id="PTHR10291">
    <property type="entry name" value="DEHYDRODOLICHYL DIPHOSPHATE SYNTHASE FAMILY MEMBER"/>
    <property type="match status" value="1"/>
</dbReference>
<evidence type="ECO:0000256" key="1">
    <source>
        <dbReference type="ARBA" id="ARBA00022679"/>
    </source>
</evidence>
<keyword evidence="4" id="KW-1185">Reference proteome</keyword>
<dbReference type="GO" id="GO:0016094">
    <property type="term" value="P:polyprenol biosynthetic process"/>
    <property type="evidence" value="ECO:0007669"/>
    <property type="project" value="TreeGrafter"/>
</dbReference>
<feature type="active site" evidence="2">
    <location>
        <position position="22"/>
    </location>
</feature>
<feature type="active site" description="Proton acceptor" evidence="2">
    <location>
        <position position="70"/>
    </location>
</feature>
<dbReference type="SUPFAM" id="SSF64005">
    <property type="entry name" value="Undecaprenyl diphosphate synthase"/>
    <property type="match status" value="1"/>
</dbReference>
<feature type="binding site" evidence="2">
    <location>
        <position position="73"/>
    </location>
    <ligand>
        <name>substrate</name>
    </ligand>
</feature>
<feature type="binding site" evidence="2">
    <location>
        <position position="209"/>
    </location>
    <ligand>
        <name>Mg(2+)</name>
        <dbReference type="ChEBI" id="CHEBI:18420"/>
    </ligand>
</feature>
<reference evidence="3 4" key="1">
    <citation type="submission" date="2018-09" db="EMBL/GenBank/DDBJ databases">
        <authorList>
            <person name="Wang Z."/>
        </authorList>
    </citation>
    <scope>NUCLEOTIDE SEQUENCE [LARGE SCALE GENOMIC DNA]</scope>
    <source>
        <strain evidence="3 4">ALS 81</strain>
    </source>
</reference>
<sequence length="251" mass="28286">MTETELLKNRDLLPKHIAIIMDGNGRWAQQRGKMRVSGHRAGVKSVRAAVSVAARLEIDELTLFAFSSENWRRPDDEVSGLMTLFLTVLEREVKKLDRHGVRLRIIGDTTGFSPKLQLQIQKAEATTASNQGLLLNIAANYGGRWDVSNAVQSLAKQIESGEITSHDITEETINQRIDKLSMSDVDLMIRTGGEHRISNFMLWQMAYAELYFCDTLWPDFGEDCFTDAMSAFINRERRFGCTGEQVQSTAV</sequence>
<organism evidence="3 4">
    <name type="scientific">Alginatibacterium sediminis</name>
    <dbReference type="NCBI Taxonomy" id="2164068"/>
    <lineage>
        <taxon>Bacteria</taxon>
        <taxon>Pseudomonadati</taxon>
        <taxon>Pseudomonadota</taxon>
        <taxon>Gammaproteobacteria</taxon>
        <taxon>Alteromonadales</taxon>
        <taxon>Alteromonadaceae</taxon>
        <taxon>Alginatibacterium</taxon>
    </lineage>
</organism>
<dbReference type="EMBL" id="RAQO01000008">
    <property type="protein sequence ID" value="RKF15508.1"/>
    <property type="molecule type" value="Genomic_DNA"/>
</dbReference>
<dbReference type="PANTHER" id="PTHR10291:SF0">
    <property type="entry name" value="DEHYDRODOLICHYL DIPHOSPHATE SYNTHASE 2"/>
    <property type="match status" value="1"/>
</dbReference>
<accession>A0A420E870</accession>
<dbReference type="AlphaFoldDB" id="A0A420E870"/>
<name>A0A420E870_9ALTE</name>
<dbReference type="GO" id="GO:0005829">
    <property type="term" value="C:cytosol"/>
    <property type="evidence" value="ECO:0007669"/>
    <property type="project" value="TreeGrafter"/>
</dbReference>
<dbReference type="PROSITE" id="PS01066">
    <property type="entry name" value="UPP_SYNTHASE"/>
    <property type="match status" value="1"/>
</dbReference>
<dbReference type="GO" id="GO:0009252">
    <property type="term" value="P:peptidoglycan biosynthetic process"/>
    <property type="evidence" value="ECO:0007669"/>
    <property type="project" value="UniProtKB-UniRule"/>
</dbReference>
<dbReference type="Proteomes" id="UP000286482">
    <property type="component" value="Unassembled WGS sequence"/>
</dbReference>
<evidence type="ECO:0000313" key="3">
    <source>
        <dbReference type="EMBL" id="RKF15508.1"/>
    </source>
</evidence>
<feature type="binding site" evidence="2">
    <location>
        <begin position="67"/>
        <end position="69"/>
    </location>
    <ligand>
        <name>substrate</name>
    </ligand>
</feature>
<proteinExistence type="inferred from homology"/>
<dbReference type="Gene3D" id="3.40.1180.10">
    <property type="entry name" value="Decaprenyl diphosphate synthase-like"/>
    <property type="match status" value="1"/>
</dbReference>
<keyword evidence="2" id="KW-0460">Magnesium</keyword>
<dbReference type="CDD" id="cd00475">
    <property type="entry name" value="Cis_IPPS"/>
    <property type="match status" value="1"/>
</dbReference>
<feature type="binding site" evidence="2">
    <location>
        <position position="27"/>
    </location>
    <ligand>
        <name>substrate</name>
    </ligand>
</feature>
<dbReference type="NCBIfam" id="TIGR00055">
    <property type="entry name" value="uppS"/>
    <property type="match status" value="1"/>
</dbReference>
<dbReference type="InterPro" id="IPR018520">
    <property type="entry name" value="UPP_synth-like_CS"/>
</dbReference>
<dbReference type="FunFam" id="3.40.1180.10:FF:000001">
    <property type="entry name" value="(2E,6E)-farnesyl-diphosphate-specific ditrans,polycis-undecaprenyl-diphosphate synthase"/>
    <property type="match status" value="1"/>
</dbReference>
<dbReference type="InterPro" id="IPR001441">
    <property type="entry name" value="UPP_synth-like"/>
</dbReference>
<feature type="binding site" evidence="2">
    <location>
        <position position="39"/>
    </location>
    <ligand>
        <name>substrate</name>
    </ligand>
</feature>
<keyword evidence="2" id="KW-0961">Cell wall biogenesis/degradation</keyword>
<keyword evidence="2" id="KW-0573">Peptidoglycan synthesis</keyword>
<comment type="catalytic activity">
    <reaction evidence="2">
        <text>8 isopentenyl diphosphate + (2E,6E)-farnesyl diphosphate = di-trans,octa-cis-undecaprenyl diphosphate + 8 diphosphate</text>
        <dbReference type="Rhea" id="RHEA:27551"/>
        <dbReference type="ChEBI" id="CHEBI:33019"/>
        <dbReference type="ChEBI" id="CHEBI:58405"/>
        <dbReference type="ChEBI" id="CHEBI:128769"/>
        <dbReference type="ChEBI" id="CHEBI:175763"/>
        <dbReference type="EC" id="2.5.1.31"/>
    </reaction>
</comment>
<dbReference type="HAMAP" id="MF_01139">
    <property type="entry name" value="ISPT"/>
    <property type="match status" value="1"/>
</dbReference>
<feature type="binding site" evidence="2">
    <location>
        <begin position="23"/>
        <end position="26"/>
    </location>
    <ligand>
        <name>substrate</name>
    </ligand>
</feature>
<dbReference type="Pfam" id="PF01255">
    <property type="entry name" value="Prenyltransf"/>
    <property type="match status" value="1"/>
</dbReference>
<evidence type="ECO:0000313" key="4">
    <source>
        <dbReference type="Proteomes" id="UP000286482"/>
    </source>
</evidence>
<comment type="cofactor">
    <cofactor evidence="2">
        <name>Mg(2+)</name>
        <dbReference type="ChEBI" id="CHEBI:18420"/>
    </cofactor>
    <text evidence="2">Binds 2 magnesium ions per subunit.</text>
</comment>
<dbReference type="GO" id="GO:0008834">
    <property type="term" value="F:ditrans,polycis-undecaprenyl-diphosphate synthase [(2E,6E)-farnesyl-diphosphate specific] activity"/>
    <property type="evidence" value="ECO:0007669"/>
    <property type="project" value="UniProtKB-UniRule"/>
</dbReference>
<feature type="binding site" evidence="2">
    <location>
        <position position="35"/>
    </location>
    <ligand>
        <name>substrate</name>
    </ligand>
</feature>